<dbReference type="InterPro" id="IPR047691">
    <property type="entry name" value="PelF-like"/>
</dbReference>
<comment type="caution">
    <text evidence="2">The sequence shown here is derived from an EMBL/GenBank/DDBJ whole genome shotgun (WGS) entry which is preliminary data.</text>
</comment>
<dbReference type="PANTHER" id="PTHR12526:SF608">
    <property type="entry name" value="PELF"/>
    <property type="match status" value="1"/>
</dbReference>
<dbReference type="Pfam" id="PF13692">
    <property type="entry name" value="Glyco_trans_1_4"/>
    <property type="match status" value="1"/>
</dbReference>
<feature type="domain" description="DUF3492" evidence="1">
    <location>
        <begin position="2"/>
        <end position="139"/>
    </location>
</feature>
<dbReference type="NCBIfam" id="NF038011">
    <property type="entry name" value="PelF"/>
    <property type="match status" value="1"/>
</dbReference>
<proteinExistence type="predicted"/>
<gene>
    <name evidence="2" type="primary">bshA_11</name>
    <name evidence="2" type="ORF">SDC9_107341</name>
</gene>
<dbReference type="GO" id="GO:0016757">
    <property type="term" value="F:glycosyltransferase activity"/>
    <property type="evidence" value="ECO:0007669"/>
    <property type="project" value="UniProtKB-KW"/>
</dbReference>
<dbReference type="AlphaFoldDB" id="A0A645B4X0"/>
<protein>
    <submittedName>
        <fullName evidence="2">N-acetyl-alpha-D-glucosaminyl L-malate synthase</fullName>
        <ecNumber evidence="2">2.4.1.-</ecNumber>
    </submittedName>
</protein>
<evidence type="ECO:0000313" key="2">
    <source>
        <dbReference type="EMBL" id="MPM60490.1"/>
    </source>
</evidence>
<name>A0A645B4X0_9ZZZZ</name>
<sequence length="357" mass="40678">MSKDFYAITQDIYYEHHQMAVYSEFLWTMRSMYLTLFHILNHPPEQADIYHAVSTGYAGIAAALGKRKWGGKMLLTEHGIYTREREEEIIKADWVPADFKQLWIHYFKNLSKAAYMKSDRILALFDMNNALQIELGADPIKCDYIANGINVANFLDLPQKEDAQVLNVGAVIRVSPIKDIKTMLYAFDLVKQKMPQARFYLMGPNDEAPEYYQECLELLEELGTEDVVFTGRVQVRDYIGKMDVLVLSSLSEAQPLALMEAMAAGKPCVSTNVGSVRELLEGSTVDALGTCGLLAPIMDYEKIASNIILLLENPEMASRFGEVGKMRIEKYYSEHKFISAYRELYQLLGEGDRQWLE</sequence>
<dbReference type="Pfam" id="PF11997">
    <property type="entry name" value="DUF3492"/>
    <property type="match status" value="1"/>
</dbReference>
<accession>A0A645B4X0</accession>
<keyword evidence="2" id="KW-0808">Transferase</keyword>
<organism evidence="2">
    <name type="scientific">bioreactor metagenome</name>
    <dbReference type="NCBI Taxonomy" id="1076179"/>
    <lineage>
        <taxon>unclassified sequences</taxon>
        <taxon>metagenomes</taxon>
        <taxon>ecological metagenomes</taxon>
    </lineage>
</organism>
<dbReference type="EMBL" id="VSSQ01017829">
    <property type="protein sequence ID" value="MPM60490.1"/>
    <property type="molecule type" value="Genomic_DNA"/>
</dbReference>
<reference evidence="2" key="1">
    <citation type="submission" date="2019-08" db="EMBL/GenBank/DDBJ databases">
        <authorList>
            <person name="Kucharzyk K."/>
            <person name="Murdoch R.W."/>
            <person name="Higgins S."/>
            <person name="Loffler F."/>
        </authorList>
    </citation>
    <scope>NUCLEOTIDE SEQUENCE</scope>
</reference>
<dbReference type="InterPro" id="IPR022622">
    <property type="entry name" value="DUF3492"/>
</dbReference>
<dbReference type="SUPFAM" id="SSF53756">
    <property type="entry name" value="UDP-Glycosyltransferase/glycogen phosphorylase"/>
    <property type="match status" value="1"/>
</dbReference>
<keyword evidence="2" id="KW-0328">Glycosyltransferase</keyword>
<dbReference type="PANTHER" id="PTHR12526">
    <property type="entry name" value="GLYCOSYLTRANSFERASE"/>
    <property type="match status" value="1"/>
</dbReference>
<evidence type="ECO:0000259" key="1">
    <source>
        <dbReference type="Pfam" id="PF11997"/>
    </source>
</evidence>
<dbReference type="Gene3D" id="3.40.50.2000">
    <property type="entry name" value="Glycogen Phosphorylase B"/>
    <property type="match status" value="2"/>
</dbReference>
<dbReference type="EC" id="2.4.1.-" evidence="2"/>